<name>B9TJR1_RICCO</name>
<evidence type="ECO:0000313" key="3">
    <source>
        <dbReference type="Proteomes" id="UP000008311"/>
    </source>
</evidence>
<dbReference type="Proteomes" id="UP000008311">
    <property type="component" value="Unassembled WGS sequence"/>
</dbReference>
<protein>
    <submittedName>
        <fullName evidence="2">Uncharacterized protein</fullName>
    </submittedName>
</protein>
<accession>B9TJR1</accession>
<feature type="region of interest" description="Disordered" evidence="1">
    <location>
        <begin position="1"/>
        <end position="55"/>
    </location>
</feature>
<evidence type="ECO:0000313" key="2">
    <source>
        <dbReference type="EMBL" id="EEF23902.1"/>
    </source>
</evidence>
<feature type="compositionally biased region" description="Basic and acidic residues" evidence="1">
    <location>
        <begin position="33"/>
        <end position="55"/>
    </location>
</feature>
<feature type="non-terminal residue" evidence="2">
    <location>
        <position position="82"/>
    </location>
</feature>
<dbReference type="InParanoid" id="B9TJR1"/>
<organism evidence="2 3">
    <name type="scientific">Ricinus communis</name>
    <name type="common">Castor bean</name>
    <dbReference type="NCBI Taxonomy" id="3988"/>
    <lineage>
        <taxon>Eukaryota</taxon>
        <taxon>Viridiplantae</taxon>
        <taxon>Streptophyta</taxon>
        <taxon>Embryophyta</taxon>
        <taxon>Tracheophyta</taxon>
        <taxon>Spermatophyta</taxon>
        <taxon>Magnoliopsida</taxon>
        <taxon>eudicotyledons</taxon>
        <taxon>Gunneridae</taxon>
        <taxon>Pentapetalae</taxon>
        <taxon>rosids</taxon>
        <taxon>fabids</taxon>
        <taxon>Malpighiales</taxon>
        <taxon>Euphorbiaceae</taxon>
        <taxon>Acalyphoideae</taxon>
        <taxon>Acalypheae</taxon>
        <taxon>Ricinus</taxon>
    </lineage>
</organism>
<dbReference type="AlphaFoldDB" id="B9TJR1"/>
<gene>
    <name evidence="2" type="ORF">RCOM_1812940</name>
</gene>
<keyword evidence="3" id="KW-1185">Reference proteome</keyword>
<reference evidence="3" key="1">
    <citation type="journal article" date="2010" name="Nat. Biotechnol.">
        <title>Draft genome sequence of the oilseed species Ricinus communis.</title>
        <authorList>
            <person name="Chan A.P."/>
            <person name="Crabtree J."/>
            <person name="Zhao Q."/>
            <person name="Lorenzi H."/>
            <person name="Orvis J."/>
            <person name="Puiu D."/>
            <person name="Melake-Berhan A."/>
            <person name="Jones K.M."/>
            <person name="Redman J."/>
            <person name="Chen G."/>
            <person name="Cahoon E.B."/>
            <person name="Gedil M."/>
            <person name="Stanke M."/>
            <person name="Haas B.J."/>
            <person name="Wortman J.R."/>
            <person name="Fraser-Liggett C.M."/>
            <person name="Ravel J."/>
            <person name="Rabinowicz P.D."/>
        </authorList>
    </citation>
    <scope>NUCLEOTIDE SEQUENCE [LARGE SCALE GENOMIC DNA]</scope>
    <source>
        <strain evidence="3">cv. Hale</strain>
    </source>
</reference>
<dbReference type="EMBL" id="EQ984260">
    <property type="protein sequence ID" value="EEF23902.1"/>
    <property type="molecule type" value="Genomic_DNA"/>
</dbReference>
<sequence>MDDDGQDQDRRRRRVQHHRDAPHQDVPLGEPGVPEHEARHQQDQQRHHHDPEHDLLTGVVLVGRLHALFMGAGNHARTLPHP</sequence>
<evidence type="ECO:0000256" key="1">
    <source>
        <dbReference type="SAM" id="MobiDB-lite"/>
    </source>
</evidence>
<proteinExistence type="predicted"/>